<keyword evidence="7" id="KW-1185">Reference proteome</keyword>
<sequence>MSGKTLRPQKIETPKEVEKPKNEKKYKIVPSNIFTSFLIGTLSGVCAETVYYPIEKRYKPHLYDAPKNNPLHLKKYIHISGVGKDFFNNVFFNCPVTGFVLASYEIMKVPARNHFPNINPIELAYGAGSLGVLLENTIWLPYSRIHQYRLLNNQKQMNFFKSGVNFVKKEGLFKLWKGYWNSYFANMPFLVTFFACDDLYQRAIIKYNKNNHPERPIPFYVPGIGSIAASMTSIFLTTPLEYLRVSVVNKTKLGSEQGKALAKQLKSDSVFKAPRFGVRKISGPVLGRAIANSKQIPKIIQANIKGPSVKTILQKIIFRK</sequence>
<dbReference type="AlphaFoldDB" id="A0A1Y1UZS5"/>
<dbReference type="Proteomes" id="UP000193719">
    <property type="component" value="Unassembled WGS sequence"/>
</dbReference>
<evidence type="ECO:0000256" key="4">
    <source>
        <dbReference type="ARBA" id="ARBA00022989"/>
    </source>
</evidence>
<dbReference type="Pfam" id="PF00153">
    <property type="entry name" value="Mito_carr"/>
    <property type="match status" value="1"/>
</dbReference>
<evidence type="ECO:0000313" key="6">
    <source>
        <dbReference type="EMBL" id="ORX43600.1"/>
    </source>
</evidence>
<dbReference type="Gene3D" id="1.50.40.10">
    <property type="entry name" value="Mitochondrial carrier domain"/>
    <property type="match status" value="1"/>
</dbReference>
<evidence type="ECO:0000256" key="2">
    <source>
        <dbReference type="ARBA" id="ARBA00022692"/>
    </source>
</evidence>
<dbReference type="SUPFAM" id="SSF103506">
    <property type="entry name" value="Mitochondrial carrier"/>
    <property type="match status" value="1"/>
</dbReference>
<name>A0A1Y1UZS5_9FUNG</name>
<dbReference type="EMBL" id="MCFH01000051">
    <property type="protein sequence ID" value="ORX43600.1"/>
    <property type="molecule type" value="Genomic_DNA"/>
</dbReference>
<dbReference type="PANTHER" id="PTHR24089">
    <property type="entry name" value="SOLUTE CARRIER FAMILY 25"/>
    <property type="match status" value="1"/>
</dbReference>
<keyword evidence="4" id="KW-1133">Transmembrane helix</keyword>
<keyword evidence="3" id="KW-0677">Repeat</keyword>
<evidence type="ECO:0000256" key="1">
    <source>
        <dbReference type="ARBA" id="ARBA00004141"/>
    </source>
</evidence>
<organism evidence="6 7">
    <name type="scientific">Piromyces finnis</name>
    <dbReference type="NCBI Taxonomy" id="1754191"/>
    <lineage>
        <taxon>Eukaryota</taxon>
        <taxon>Fungi</taxon>
        <taxon>Fungi incertae sedis</taxon>
        <taxon>Chytridiomycota</taxon>
        <taxon>Chytridiomycota incertae sedis</taxon>
        <taxon>Neocallimastigomycetes</taxon>
        <taxon>Neocallimastigales</taxon>
        <taxon>Neocallimastigaceae</taxon>
        <taxon>Piromyces</taxon>
    </lineage>
</organism>
<dbReference type="GO" id="GO:0016020">
    <property type="term" value="C:membrane"/>
    <property type="evidence" value="ECO:0007669"/>
    <property type="project" value="UniProtKB-SubCell"/>
</dbReference>
<gene>
    <name evidence="6" type="ORF">BCR36DRAFT_586538</name>
</gene>
<evidence type="ECO:0008006" key="8">
    <source>
        <dbReference type="Google" id="ProtNLM"/>
    </source>
</evidence>
<keyword evidence="2" id="KW-0812">Transmembrane</keyword>
<dbReference type="InterPro" id="IPR018108">
    <property type="entry name" value="MCP_transmembrane"/>
</dbReference>
<dbReference type="InterPro" id="IPR023395">
    <property type="entry name" value="MCP_dom_sf"/>
</dbReference>
<proteinExistence type="predicted"/>
<reference evidence="6 7" key="2">
    <citation type="submission" date="2016-08" db="EMBL/GenBank/DDBJ databases">
        <title>Pervasive Adenine N6-methylation of Active Genes in Fungi.</title>
        <authorList>
            <consortium name="DOE Joint Genome Institute"/>
            <person name="Mondo S.J."/>
            <person name="Dannebaum R.O."/>
            <person name="Kuo R.C."/>
            <person name="Labutti K."/>
            <person name="Haridas S."/>
            <person name="Kuo A."/>
            <person name="Salamov A."/>
            <person name="Ahrendt S.R."/>
            <person name="Lipzen A."/>
            <person name="Sullivan W."/>
            <person name="Andreopoulos W.B."/>
            <person name="Clum A."/>
            <person name="Lindquist E."/>
            <person name="Daum C."/>
            <person name="Ramamoorthy G.K."/>
            <person name="Gryganskyi A."/>
            <person name="Culley D."/>
            <person name="Magnuson J.K."/>
            <person name="James T.Y."/>
            <person name="O'Malley M.A."/>
            <person name="Stajich J.E."/>
            <person name="Spatafora J.W."/>
            <person name="Visel A."/>
            <person name="Grigoriev I.V."/>
        </authorList>
    </citation>
    <scope>NUCLEOTIDE SEQUENCE [LARGE SCALE GENOMIC DNA]</scope>
    <source>
        <strain evidence="7">finn</strain>
    </source>
</reference>
<evidence type="ECO:0000256" key="3">
    <source>
        <dbReference type="ARBA" id="ARBA00022737"/>
    </source>
</evidence>
<reference evidence="6 7" key="1">
    <citation type="submission" date="2016-08" db="EMBL/GenBank/DDBJ databases">
        <title>Genomes of anaerobic fungi encode conserved fungal cellulosomes for biomass hydrolysis.</title>
        <authorList>
            <consortium name="DOE Joint Genome Institute"/>
            <person name="Haitjema C.H."/>
            <person name="Gilmore S.P."/>
            <person name="Henske J.K."/>
            <person name="Solomon K.V."/>
            <person name="De Groot R."/>
            <person name="Kuo A."/>
            <person name="Mondo S.J."/>
            <person name="Salamov A.A."/>
            <person name="Labutti K."/>
            <person name="Zhao Z."/>
            <person name="Chiniquy J."/>
            <person name="Barry K."/>
            <person name="Brewer H.M."/>
            <person name="Purvine S.O."/>
            <person name="Wright A.T."/>
            <person name="Boxma B."/>
            <person name="Van Alen T."/>
            <person name="Hackstein J.H."/>
            <person name="Baker S.E."/>
            <person name="Grigoriev I.V."/>
            <person name="O'Malley M.A."/>
        </authorList>
    </citation>
    <scope>NUCLEOTIDE SEQUENCE [LARGE SCALE GENOMIC DNA]</scope>
    <source>
        <strain evidence="7">finn</strain>
    </source>
</reference>
<keyword evidence="5" id="KW-0472">Membrane</keyword>
<comment type="subcellular location">
    <subcellularLocation>
        <location evidence="1">Membrane</location>
        <topology evidence="1">Multi-pass membrane protein</topology>
    </subcellularLocation>
</comment>
<evidence type="ECO:0000313" key="7">
    <source>
        <dbReference type="Proteomes" id="UP000193719"/>
    </source>
</evidence>
<protein>
    <recommendedName>
        <fullName evidence="8">Mitochondrial carrier</fullName>
    </recommendedName>
</protein>
<dbReference type="STRING" id="1754191.A0A1Y1UZS5"/>
<comment type="caution">
    <text evidence="6">The sequence shown here is derived from an EMBL/GenBank/DDBJ whole genome shotgun (WGS) entry which is preliminary data.</text>
</comment>
<dbReference type="OrthoDB" id="2108207at2759"/>
<evidence type="ECO:0000256" key="5">
    <source>
        <dbReference type="ARBA" id="ARBA00023136"/>
    </source>
</evidence>
<accession>A0A1Y1UZS5</accession>